<feature type="non-terminal residue" evidence="1">
    <location>
        <position position="50"/>
    </location>
</feature>
<gene>
    <name evidence="1" type="ORF">RPERSI_LOCUS26584</name>
</gene>
<name>A0ACA9S3Q5_9GLOM</name>
<protein>
    <submittedName>
        <fullName evidence="1">16482_t:CDS:1</fullName>
    </submittedName>
</protein>
<keyword evidence="2" id="KW-1185">Reference proteome</keyword>
<accession>A0ACA9S3Q5</accession>
<dbReference type="EMBL" id="CAJVQC010091143">
    <property type="protein sequence ID" value="CAG8825827.1"/>
    <property type="molecule type" value="Genomic_DNA"/>
</dbReference>
<sequence>MEYTSESDSFVYNLIPIFFFTMNFLDDTWNYNSSTGGRVFDDAIFLGTPF</sequence>
<organism evidence="1 2">
    <name type="scientific">Racocetra persica</name>
    <dbReference type="NCBI Taxonomy" id="160502"/>
    <lineage>
        <taxon>Eukaryota</taxon>
        <taxon>Fungi</taxon>
        <taxon>Fungi incertae sedis</taxon>
        <taxon>Mucoromycota</taxon>
        <taxon>Glomeromycotina</taxon>
        <taxon>Glomeromycetes</taxon>
        <taxon>Diversisporales</taxon>
        <taxon>Gigasporaceae</taxon>
        <taxon>Racocetra</taxon>
    </lineage>
</organism>
<comment type="caution">
    <text evidence="1">The sequence shown here is derived from an EMBL/GenBank/DDBJ whole genome shotgun (WGS) entry which is preliminary data.</text>
</comment>
<evidence type="ECO:0000313" key="1">
    <source>
        <dbReference type="EMBL" id="CAG8825827.1"/>
    </source>
</evidence>
<feature type="non-terminal residue" evidence="1">
    <location>
        <position position="1"/>
    </location>
</feature>
<reference evidence="1" key="1">
    <citation type="submission" date="2021-06" db="EMBL/GenBank/DDBJ databases">
        <authorList>
            <person name="Kallberg Y."/>
            <person name="Tangrot J."/>
            <person name="Rosling A."/>
        </authorList>
    </citation>
    <scope>NUCLEOTIDE SEQUENCE</scope>
    <source>
        <strain evidence="1">MA461A</strain>
    </source>
</reference>
<proteinExistence type="predicted"/>
<dbReference type="Proteomes" id="UP000789920">
    <property type="component" value="Unassembled WGS sequence"/>
</dbReference>
<evidence type="ECO:0000313" key="2">
    <source>
        <dbReference type="Proteomes" id="UP000789920"/>
    </source>
</evidence>